<sequence length="76" mass="8536">MKERFSMGWRFMPQSQWKCSMVLQEIFGDALGGKSSFASLVGSRSLVGLFLKVVQFVYISVCVGKPQAADLMCRCY</sequence>
<name>A0AA87ZF24_FICCA</name>
<dbReference type="AlphaFoldDB" id="A0AA87ZF24"/>
<comment type="caution">
    <text evidence="1">The sequence shown here is derived from an EMBL/GenBank/DDBJ whole genome shotgun (WGS) entry which is preliminary data.</text>
</comment>
<evidence type="ECO:0000313" key="2">
    <source>
        <dbReference type="Proteomes" id="UP001187192"/>
    </source>
</evidence>
<accession>A0AA87ZF24</accession>
<keyword evidence="2" id="KW-1185">Reference proteome</keyword>
<organism evidence="1 2">
    <name type="scientific">Ficus carica</name>
    <name type="common">Common fig</name>
    <dbReference type="NCBI Taxonomy" id="3494"/>
    <lineage>
        <taxon>Eukaryota</taxon>
        <taxon>Viridiplantae</taxon>
        <taxon>Streptophyta</taxon>
        <taxon>Embryophyta</taxon>
        <taxon>Tracheophyta</taxon>
        <taxon>Spermatophyta</taxon>
        <taxon>Magnoliopsida</taxon>
        <taxon>eudicotyledons</taxon>
        <taxon>Gunneridae</taxon>
        <taxon>Pentapetalae</taxon>
        <taxon>rosids</taxon>
        <taxon>fabids</taxon>
        <taxon>Rosales</taxon>
        <taxon>Moraceae</taxon>
        <taxon>Ficeae</taxon>
        <taxon>Ficus</taxon>
    </lineage>
</organism>
<gene>
    <name evidence="1" type="ORF">TIFTF001_000819</name>
</gene>
<dbReference type="EMBL" id="BTGU01000001">
    <property type="protein sequence ID" value="GMN25078.1"/>
    <property type="molecule type" value="Genomic_DNA"/>
</dbReference>
<evidence type="ECO:0000313" key="1">
    <source>
        <dbReference type="EMBL" id="GMN25078.1"/>
    </source>
</evidence>
<protein>
    <submittedName>
        <fullName evidence="1">Uncharacterized protein</fullName>
    </submittedName>
</protein>
<dbReference type="Proteomes" id="UP001187192">
    <property type="component" value="Unassembled WGS sequence"/>
</dbReference>
<reference evidence="1" key="1">
    <citation type="submission" date="2023-07" db="EMBL/GenBank/DDBJ databases">
        <title>draft genome sequence of fig (Ficus carica).</title>
        <authorList>
            <person name="Takahashi T."/>
            <person name="Nishimura K."/>
        </authorList>
    </citation>
    <scope>NUCLEOTIDE SEQUENCE</scope>
</reference>
<proteinExistence type="predicted"/>